<dbReference type="EMBL" id="JAEKOZ010000010">
    <property type="protein sequence ID" value="MBJ3809125.1"/>
    <property type="molecule type" value="Genomic_DNA"/>
</dbReference>
<dbReference type="GO" id="GO:0032259">
    <property type="term" value="P:methylation"/>
    <property type="evidence" value="ECO:0007669"/>
    <property type="project" value="UniProtKB-KW"/>
</dbReference>
<evidence type="ECO:0000313" key="3">
    <source>
        <dbReference type="EMBL" id="MBJ3809125.1"/>
    </source>
</evidence>
<dbReference type="Pfam" id="PF08241">
    <property type="entry name" value="Methyltransf_11"/>
    <property type="match status" value="1"/>
</dbReference>
<sequence>MADTDWTARHERTYSRPGSRVTERVWREVYGHEYPENLHIHSYVTRSELTRMEAVLGVGAGQVLVDAGCGRGGPGLRVSGRRGARLIGVDVSAVALRHARRQARAAGRGPSSAPAGRAEFRLGAFDELPLADASVDGVMTVDALLFAPDKAAACREAARVLRPGSRLVGTTWDFHTQPDARPPQVTDHRPVLEAAGFTVCAYEVTDRWRERQVRTTELLLDSVTELAAESDGDPAVFRSRLRELREVTACASRRVLFAAELTPVRAVRGAGRRGPR</sequence>
<evidence type="ECO:0000313" key="4">
    <source>
        <dbReference type="Proteomes" id="UP000634780"/>
    </source>
</evidence>
<evidence type="ECO:0000259" key="2">
    <source>
        <dbReference type="Pfam" id="PF08241"/>
    </source>
</evidence>
<gene>
    <name evidence="3" type="ORF">JGB26_18700</name>
</gene>
<dbReference type="GO" id="GO:0008168">
    <property type="term" value="F:methyltransferase activity"/>
    <property type="evidence" value="ECO:0007669"/>
    <property type="project" value="UniProtKB-KW"/>
</dbReference>
<dbReference type="RefSeq" id="WP_190117361.1">
    <property type="nucleotide sequence ID" value="NZ_BMVR01000007.1"/>
</dbReference>
<keyword evidence="3" id="KW-0489">Methyltransferase</keyword>
<protein>
    <submittedName>
        <fullName evidence="3">Methyltransferase domain-containing protein</fullName>
    </submittedName>
</protein>
<dbReference type="CDD" id="cd02440">
    <property type="entry name" value="AdoMet_MTases"/>
    <property type="match status" value="1"/>
</dbReference>
<keyword evidence="4" id="KW-1185">Reference proteome</keyword>
<dbReference type="Proteomes" id="UP000634780">
    <property type="component" value="Unassembled WGS sequence"/>
</dbReference>
<comment type="caution">
    <text evidence="3">The sequence shown here is derived from an EMBL/GenBank/DDBJ whole genome shotgun (WGS) entry which is preliminary data.</text>
</comment>
<dbReference type="Gene3D" id="3.40.50.150">
    <property type="entry name" value="Vaccinia Virus protein VP39"/>
    <property type="match status" value="1"/>
</dbReference>
<organism evidence="3 4">
    <name type="scientific">Streptomyces flavofungini</name>
    <dbReference type="NCBI Taxonomy" id="68200"/>
    <lineage>
        <taxon>Bacteria</taxon>
        <taxon>Bacillati</taxon>
        <taxon>Actinomycetota</taxon>
        <taxon>Actinomycetes</taxon>
        <taxon>Kitasatosporales</taxon>
        <taxon>Streptomycetaceae</taxon>
        <taxon>Streptomyces</taxon>
    </lineage>
</organism>
<name>A0ABS0X7D8_9ACTN</name>
<feature type="domain" description="Methyltransferase type 11" evidence="2">
    <location>
        <begin position="65"/>
        <end position="168"/>
    </location>
</feature>
<accession>A0ABS0X7D8</accession>
<evidence type="ECO:0000256" key="1">
    <source>
        <dbReference type="ARBA" id="ARBA00022679"/>
    </source>
</evidence>
<dbReference type="InterPro" id="IPR029063">
    <property type="entry name" value="SAM-dependent_MTases_sf"/>
</dbReference>
<reference evidence="3 4" key="1">
    <citation type="submission" date="2020-12" db="EMBL/GenBank/DDBJ databases">
        <title>Streptomyces typhae sp. nov., a novel endophytic actinomycete isolated from the root of cattail pollen (Typha angustifolia L.).</title>
        <authorList>
            <person name="Peng C."/>
            <person name="Liu C."/>
        </authorList>
    </citation>
    <scope>NUCLEOTIDE SEQUENCE [LARGE SCALE GENOMIC DNA]</scope>
    <source>
        <strain evidence="3 4">JCM 4753</strain>
    </source>
</reference>
<dbReference type="InterPro" id="IPR013216">
    <property type="entry name" value="Methyltransf_11"/>
</dbReference>
<dbReference type="PANTHER" id="PTHR44068">
    <property type="entry name" value="ZGC:194242"/>
    <property type="match status" value="1"/>
</dbReference>
<dbReference type="SUPFAM" id="SSF53335">
    <property type="entry name" value="S-adenosyl-L-methionine-dependent methyltransferases"/>
    <property type="match status" value="1"/>
</dbReference>
<keyword evidence="1" id="KW-0808">Transferase</keyword>
<dbReference type="PANTHER" id="PTHR44068:SF11">
    <property type="entry name" value="GERANYL DIPHOSPHATE 2-C-METHYLTRANSFERASE"/>
    <property type="match status" value="1"/>
</dbReference>
<dbReference type="InterPro" id="IPR050447">
    <property type="entry name" value="Erg6_SMT_methyltransf"/>
</dbReference>
<proteinExistence type="predicted"/>